<proteinExistence type="inferred from homology"/>
<gene>
    <name evidence="3" type="ORF">KSP40_PGU020343</name>
</gene>
<evidence type="ECO:0000313" key="3">
    <source>
        <dbReference type="EMBL" id="KAK8950479.1"/>
    </source>
</evidence>
<accession>A0ABR2LUA6</accession>
<feature type="signal peptide" evidence="2">
    <location>
        <begin position="1"/>
        <end position="25"/>
    </location>
</feature>
<keyword evidence="4" id="KW-1185">Reference proteome</keyword>
<dbReference type="PANTHER" id="PTHR14363:SF17">
    <property type="entry name" value="HEPARANASE-LIKE PROTEIN 3"/>
    <property type="match status" value="1"/>
</dbReference>
<organism evidence="3 4">
    <name type="scientific">Platanthera guangdongensis</name>
    <dbReference type="NCBI Taxonomy" id="2320717"/>
    <lineage>
        <taxon>Eukaryota</taxon>
        <taxon>Viridiplantae</taxon>
        <taxon>Streptophyta</taxon>
        <taxon>Embryophyta</taxon>
        <taxon>Tracheophyta</taxon>
        <taxon>Spermatophyta</taxon>
        <taxon>Magnoliopsida</taxon>
        <taxon>Liliopsida</taxon>
        <taxon>Asparagales</taxon>
        <taxon>Orchidaceae</taxon>
        <taxon>Orchidoideae</taxon>
        <taxon>Orchideae</taxon>
        <taxon>Orchidinae</taxon>
        <taxon>Platanthera</taxon>
    </lineage>
</organism>
<keyword evidence="2" id="KW-0732">Signal</keyword>
<evidence type="ECO:0000256" key="2">
    <source>
        <dbReference type="SAM" id="SignalP"/>
    </source>
</evidence>
<dbReference type="Pfam" id="PF03662">
    <property type="entry name" value="Glyco_hydro_79n"/>
    <property type="match status" value="2"/>
</dbReference>
<protein>
    <submittedName>
        <fullName evidence="3">Heparanase-like protein 3</fullName>
    </submittedName>
</protein>
<dbReference type="Gene3D" id="3.20.20.80">
    <property type="entry name" value="Glycosidases"/>
    <property type="match status" value="1"/>
</dbReference>
<dbReference type="Proteomes" id="UP001412067">
    <property type="component" value="Unassembled WGS sequence"/>
</dbReference>
<dbReference type="SUPFAM" id="SSF51445">
    <property type="entry name" value="(Trans)glycosidases"/>
    <property type="match status" value="1"/>
</dbReference>
<comment type="similarity">
    <text evidence="1">Belongs to the glycosyl hydrolase 79 family.</text>
</comment>
<dbReference type="InterPro" id="IPR005199">
    <property type="entry name" value="Glyco_hydro_79"/>
</dbReference>
<name>A0ABR2LUA6_9ASPA</name>
<dbReference type="InterPro" id="IPR017853">
    <property type="entry name" value="GH"/>
</dbReference>
<feature type="chain" id="PRO_5045201768" evidence="2">
    <location>
        <begin position="26"/>
        <end position="410"/>
    </location>
</feature>
<dbReference type="PANTHER" id="PTHR14363">
    <property type="entry name" value="HEPARANASE-RELATED"/>
    <property type="match status" value="1"/>
</dbReference>
<sequence length="410" mass="45126">MAGVEVLRLLVVLFVILSAASPGAARTAKAKEVISKGTVVVDGSASIAMTDKDFICATLDWWPPEKCDYESCSWGQSSVLNLDLTNPTLVNAVKGNELSGKGIQARVDVAQYAADFISLKKVVDEIYYGDQIKPLLIAPGGNFETKWYSEFIDRTKASSSLDVITHHMYILGQGVDDHLVEKILNPSFLDRNASVFRNLRDVIEKSDAAATAWVGEAGGAYNSGRHLVTDSFVSSFWYLDQLGMSASYDTKSYCRQSLIGGNYGLLNTDTFIPNPDYYSALLWHRLMGPKVLSADFIGTKKIRVYSHCAQHSKGITLLLLNLDQHKRTFVTVKEYNSKQREEYHLTAKDGNLHSQTVLLNGKALNLNSYGGIPALKPNRVDGSRPIELAPLSIVFAHLPNFQAPACLYHG</sequence>
<comment type="caution">
    <text evidence="3">The sequence shown here is derived from an EMBL/GenBank/DDBJ whole genome shotgun (WGS) entry which is preliminary data.</text>
</comment>
<evidence type="ECO:0000256" key="1">
    <source>
        <dbReference type="ARBA" id="ARBA00009800"/>
    </source>
</evidence>
<reference evidence="3 4" key="1">
    <citation type="journal article" date="2022" name="Nat. Plants">
        <title>Genomes of leafy and leafless Platanthera orchids illuminate the evolution of mycoheterotrophy.</title>
        <authorList>
            <person name="Li M.H."/>
            <person name="Liu K.W."/>
            <person name="Li Z."/>
            <person name="Lu H.C."/>
            <person name="Ye Q.L."/>
            <person name="Zhang D."/>
            <person name="Wang J.Y."/>
            <person name="Li Y.F."/>
            <person name="Zhong Z.M."/>
            <person name="Liu X."/>
            <person name="Yu X."/>
            <person name="Liu D.K."/>
            <person name="Tu X.D."/>
            <person name="Liu B."/>
            <person name="Hao Y."/>
            <person name="Liao X.Y."/>
            <person name="Jiang Y.T."/>
            <person name="Sun W.H."/>
            <person name="Chen J."/>
            <person name="Chen Y.Q."/>
            <person name="Ai Y."/>
            <person name="Zhai J.W."/>
            <person name="Wu S.S."/>
            <person name="Zhou Z."/>
            <person name="Hsiao Y.Y."/>
            <person name="Wu W.L."/>
            <person name="Chen Y.Y."/>
            <person name="Lin Y.F."/>
            <person name="Hsu J.L."/>
            <person name="Li C.Y."/>
            <person name="Wang Z.W."/>
            <person name="Zhao X."/>
            <person name="Zhong W.Y."/>
            <person name="Ma X.K."/>
            <person name="Ma L."/>
            <person name="Huang J."/>
            <person name="Chen G.Z."/>
            <person name="Huang M.Z."/>
            <person name="Huang L."/>
            <person name="Peng D.H."/>
            <person name="Luo Y.B."/>
            <person name="Zou S.Q."/>
            <person name="Chen S.P."/>
            <person name="Lan S."/>
            <person name="Tsai W.C."/>
            <person name="Van de Peer Y."/>
            <person name="Liu Z.J."/>
        </authorList>
    </citation>
    <scope>NUCLEOTIDE SEQUENCE [LARGE SCALE GENOMIC DNA]</scope>
    <source>
        <strain evidence="3">Lor288</strain>
    </source>
</reference>
<dbReference type="EMBL" id="JBBWWR010000015">
    <property type="protein sequence ID" value="KAK8950479.1"/>
    <property type="molecule type" value="Genomic_DNA"/>
</dbReference>
<evidence type="ECO:0000313" key="4">
    <source>
        <dbReference type="Proteomes" id="UP001412067"/>
    </source>
</evidence>